<evidence type="ECO:0000313" key="3">
    <source>
        <dbReference type="EMBL" id="RGV30021.1"/>
    </source>
</evidence>
<reference evidence="3 4" key="1">
    <citation type="submission" date="2018-08" db="EMBL/GenBank/DDBJ databases">
        <title>A genome reference for cultivated species of the human gut microbiota.</title>
        <authorList>
            <person name="Zou Y."/>
            <person name="Xue W."/>
            <person name="Luo G."/>
        </authorList>
    </citation>
    <scope>NUCLEOTIDE SEQUENCE [LARGE SCALE GENOMIC DNA]</scope>
    <source>
        <strain evidence="3 4">AF14-6AC</strain>
    </source>
</reference>
<dbReference type="InterPro" id="IPR050267">
    <property type="entry name" value="Anti-sigma-factor_SerPK"/>
</dbReference>
<dbReference type="RefSeq" id="WP_118107231.1">
    <property type="nucleotide sequence ID" value="NZ_QRYW01000004.1"/>
</dbReference>
<dbReference type="Gene3D" id="3.30.565.10">
    <property type="entry name" value="Histidine kinase-like ATPase, C-terminal domain"/>
    <property type="match status" value="1"/>
</dbReference>
<name>A0A412WS81_9BACT</name>
<organism evidence="3 4">
    <name type="scientific">Odoribacter splanchnicus</name>
    <dbReference type="NCBI Taxonomy" id="28118"/>
    <lineage>
        <taxon>Bacteria</taxon>
        <taxon>Pseudomonadati</taxon>
        <taxon>Bacteroidota</taxon>
        <taxon>Bacteroidia</taxon>
        <taxon>Bacteroidales</taxon>
        <taxon>Odoribacteraceae</taxon>
        <taxon>Odoribacter</taxon>
    </lineage>
</organism>
<dbReference type="Proteomes" id="UP000283426">
    <property type="component" value="Unassembled WGS sequence"/>
</dbReference>
<dbReference type="PANTHER" id="PTHR35526:SF3">
    <property type="entry name" value="ANTI-SIGMA-F FACTOR RSBW"/>
    <property type="match status" value="1"/>
</dbReference>
<dbReference type="InterPro" id="IPR003594">
    <property type="entry name" value="HATPase_dom"/>
</dbReference>
<dbReference type="Pfam" id="PF13581">
    <property type="entry name" value="HATPase_c_2"/>
    <property type="match status" value="1"/>
</dbReference>
<evidence type="ECO:0000313" key="4">
    <source>
        <dbReference type="Proteomes" id="UP000283426"/>
    </source>
</evidence>
<comment type="caution">
    <text evidence="3">The sequence shown here is derived from an EMBL/GenBank/DDBJ whole genome shotgun (WGS) entry which is preliminary data.</text>
</comment>
<dbReference type="AlphaFoldDB" id="A0A412WS81"/>
<dbReference type="CDD" id="cd16936">
    <property type="entry name" value="HATPase_RsbW-like"/>
    <property type="match status" value="1"/>
</dbReference>
<keyword evidence="1" id="KW-0808">Transferase</keyword>
<dbReference type="SUPFAM" id="SSF55874">
    <property type="entry name" value="ATPase domain of HSP90 chaperone/DNA topoisomerase II/histidine kinase"/>
    <property type="match status" value="1"/>
</dbReference>
<sequence length="133" mass="14734">MNKLSISISSEISNIVKVENFVETFTDYFALPSVLYGKISLSVIEAVNNAILSGNKRQPDKMVSLVAEKTDKQFKVTVSDEGEGFDYEVIPDPTLPDNINKITGRGLYLMKTLSDELIFENGGSTVTLVFNLY</sequence>
<protein>
    <submittedName>
        <fullName evidence="3">ATP-binding protein</fullName>
    </submittedName>
</protein>
<proteinExistence type="predicted"/>
<keyword evidence="3" id="KW-0067">ATP-binding</keyword>
<evidence type="ECO:0000256" key="1">
    <source>
        <dbReference type="ARBA" id="ARBA00022527"/>
    </source>
</evidence>
<accession>A0A412WS81</accession>
<evidence type="ECO:0000259" key="2">
    <source>
        <dbReference type="Pfam" id="PF13581"/>
    </source>
</evidence>
<feature type="domain" description="Histidine kinase/HSP90-like ATPase" evidence="2">
    <location>
        <begin position="9"/>
        <end position="129"/>
    </location>
</feature>
<dbReference type="InterPro" id="IPR036890">
    <property type="entry name" value="HATPase_C_sf"/>
</dbReference>
<keyword evidence="3" id="KW-0547">Nucleotide-binding</keyword>
<keyword evidence="1" id="KW-0723">Serine/threonine-protein kinase</keyword>
<keyword evidence="1" id="KW-0418">Kinase</keyword>
<dbReference type="GO" id="GO:0005524">
    <property type="term" value="F:ATP binding"/>
    <property type="evidence" value="ECO:0007669"/>
    <property type="project" value="UniProtKB-KW"/>
</dbReference>
<dbReference type="PANTHER" id="PTHR35526">
    <property type="entry name" value="ANTI-SIGMA-F FACTOR RSBW-RELATED"/>
    <property type="match status" value="1"/>
</dbReference>
<dbReference type="GO" id="GO:0004674">
    <property type="term" value="F:protein serine/threonine kinase activity"/>
    <property type="evidence" value="ECO:0007669"/>
    <property type="project" value="UniProtKB-KW"/>
</dbReference>
<gene>
    <name evidence="3" type="ORF">DWW24_02580</name>
</gene>
<dbReference type="EMBL" id="QRYW01000004">
    <property type="protein sequence ID" value="RGV30021.1"/>
    <property type="molecule type" value="Genomic_DNA"/>
</dbReference>